<evidence type="ECO:0008006" key="5">
    <source>
        <dbReference type="Google" id="ProtNLM"/>
    </source>
</evidence>
<reference evidence="3 4" key="1">
    <citation type="journal article" date="2022" name="Nat. Ecol. Evol.">
        <title>A masculinizing supergene underlies an exaggerated male reproductive morph in a spider.</title>
        <authorList>
            <person name="Hendrickx F."/>
            <person name="De Corte Z."/>
            <person name="Sonet G."/>
            <person name="Van Belleghem S.M."/>
            <person name="Kostlbacher S."/>
            <person name="Vangestel C."/>
        </authorList>
    </citation>
    <scope>NUCLEOTIDE SEQUENCE [LARGE SCALE GENOMIC DNA]</scope>
    <source>
        <strain evidence="3">W744_W776</strain>
    </source>
</reference>
<evidence type="ECO:0000259" key="1">
    <source>
        <dbReference type="PROSITE" id="PS50191"/>
    </source>
</evidence>
<dbReference type="SUPFAM" id="SSF52087">
    <property type="entry name" value="CRAL/TRIO domain"/>
    <property type="match status" value="1"/>
</dbReference>
<dbReference type="InterPro" id="IPR036865">
    <property type="entry name" value="CRAL-TRIO_dom_sf"/>
</dbReference>
<protein>
    <recommendedName>
        <fullName evidence="5">SEC14-like protein 2</fullName>
    </recommendedName>
</protein>
<dbReference type="GO" id="GO:0005737">
    <property type="term" value="C:cytoplasm"/>
    <property type="evidence" value="ECO:0007669"/>
    <property type="project" value="TreeGrafter"/>
</dbReference>
<dbReference type="InterPro" id="IPR051064">
    <property type="entry name" value="SEC14/CRAL-TRIO_domain"/>
</dbReference>
<dbReference type="AlphaFoldDB" id="A0AAV6UB07"/>
<proteinExistence type="predicted"/>
<dbReference type="EMBL" id="JAFNEN010000564">
    <property type="protein sequence ID" value="KAG8180421.1"/>
    <property type="molecule type" value="Genomic_DNA"/>
</dbReference>
<name>A0AAV6UB07_9ARAC</name>
<organism evidence="3 4">
    <name type="scientific">Oedothorax gibbosus</name>
    <dbReference type="NCBI Taxonomy" id="931172"/>
    <lineage>
        <taxon>Eukaryota</taxon>
        <taxon>Metazoa</taxon>
        <taxon>Ecdysozoa</taxon>
        <taxon>Arthropoda</taxon>
        <taxon>Chelicerata</taxon>
        <taxon>Arachnida</taxon>
        <taxon>Araneae</taxon>
        <taxon>Araneomorphae</taxon>
        <taxon>Entelegynae</taxon>
        <taxon>Araneoidea</taxon>
        <taxon>Linyphiidae</taxon>
        <taxon>Erigoninae</taxon>
        <taxon>Oedothorax</taxon>
    </lineage>
</organism>
<dbReference type="SMART" id="SM01100">
    <property type="entry name" value="CRAL_TRIO_N"/>
    <property type="match status" value="1"/>
</dbReference>
<dbReference type="PROSITE" id="PS50866">
    <property type="entry name" value="GOLD"/>
    <property type="match status" value="1"/>
</dbReference>
<feature type="domain" description="GOLD" evidence="2">
    <location>
        <begin position="252"/>
        <end position="384"/>
    </location>
</feature>
<dbReference type="PANTHER" id="PTHR23324">
    <property type="entry name" value="SEC14 RELATED PROTEIN"/>
    <property type="match status" value="1"/>
</dbReference>
<dbReference type="CDD" id="cd00170">
    <property type="entry name" value="SEC14"/>
    <property type="match status" value="1"/>
</dbReference>
<gene>
    <name evidence="3" type="ORF">JTE90_022770</name>
</gene>
<dbReference type="Gene3D" id="2.60.120.680">
    <property type="entry name" value="GOLD domain"/>
    <property type="match status" value="1"/>
</dbReference>
<dbReference type="InterPro" id="IPR036273">
    <property type="entry name" value="CRAL/TRIO_N_dom_sf"/>
</dbReference>
<dbReference type="Proteomes" id="UP000827092">
    <property type="component" value="Unassembled WGS sequence"/>
</dbReference>
<dbReference type="PRINTS" id="PR00180">
    <property type="entry name" value="CRETINALDHBP"/>
</dbReference>
<dbReference type="PROSITE" id="PS50191">
    <property type="entry name" value="CRAL_TRIO"/>
    <property type="match status" value="1"/>
</dbReference>
<comment type="caution">
    <text evidence="3">The sequence shown here is derived from an EMBL/GenBank/DDBJ whole genome shotgun (WGS) entry which is preliminary data.</text>
</comment>
<dbReference type="SUPFAM" id="SSF101576">
    <property type="entry name" value="Supernatant protein factor (SPF), C-terminal domain"/>
    <property type="match status" value="1"/>
</dbReference>
<dbReference type="Gene3D" id="3.40.525.10">
    <property type="entry name" value="CRAL-TRIO lipid binding domain"/>
    <property type="match status" value="1"/>
</dbReference>
<keyword evidence="4" id="KW-1185">Reference proteome</keyword>
<sequence>MTQDSVNEIEKSNVDELRRRMKDLMNREMYDDDNLFQRFLRARNQNLDLAEQMLKNHLRWRKMHRVDTIKQDFKPLEVMLEYDGMSHIGFDKEGAPVIYCAFGKMDFRGAYRCVNMSDLYKFILYKLEHFVDLLKEQSKKLGKPVTQWVMIFDYESFTFANATFKPVIHYLVGLMSMYEGNYPERLKSAHLINGSMIFSICFAMFKPFFTGNTLSKVNYYGSDFQDDLLKTIDADQLPAFLGGIRKDPDGNPRCLKTIKHGGVIPEKYYVTGRNRKMSVIPGAKMLIIARRAKASVEVEVKRPGANLEWRYTIRNRTIDFSVFYKECKWNEDELEEVIPKQRVETVVSSEFGMCLCEKAGTYILEFDNSFSWLYGKSLSYSVTVTNPLN</sequence>
<evidence type="ECO:0000313" key="3">
    <source>
        <dbReference type="EMBL" id="KAG8180421.1"/>
    </source>
</evidence>
<evidence type="ECO:0000259" key="2">
    <source>
        <dbReference type="PROSITE" id="PS50866"/>
    </source>
</evidence>
<feature type="domain" description="CRAL-TRIO" evidence="1">
    <location>
        <begin position="75"/>
        <end position="249"/>
    </location>
</feature>
<dbReference type="InterPro" id="IPR009038">
    <property type="entry name" value="GOLD_dom"/>
</dbReference>
<dbReference type="SMART" id="SM00516">
    <property type="entry name" value="SEC14"/>
    <property type="match status" value="1"/>
</dbReference>
<dbReference type="InterPro" id="IPR036598">
    <property type="entry name" value="GOLD_dom_sf"/>
</dbReference>
<evidence type="ECO:0000313" key="4">
    <source>
        <dbReference type="Proteomes" id="UP000827092"/>
    </source>
</evidence>
<dbReference type="Pfam" id="PF00650">
    <property type="entry name" value="CRAL_TRIO"/>
    <property type="match status" value="1"/>
</dbReference>
<dbReference type="InterPro" id="IPR001251">
    <property type="entry name" value="CRAL-TRIO_dom"/>
</dbReference>
<dbReference type="InterPro" id="IPR011074">
    <property type="entry name" value="CRAL/TRIO_N_dom"/>
</dbReference>
<dbReference type="PANTHER" id="PTHR23324:SF83">
    <property type="entry name" value="SEC14-LIKE PROTEIN 2"/>
    <property type="match status" value="1"/>
</dbReference>
<accession>A0AAV6UB07</accession>
<dbReference type="SUPFAM" id="SSF46938">
    <property type="entry name" value="CRAL/TRIO N-terminal domain"/>
    <property type="match status" value="1"/>
</dbReference>